<dbReference type="EMBL" id="JAHWGI010000208">
    <property type="protein sequence ID" value="KAK3910885.1"/>
    <property type="molecule type" value="Genomic_DNA"/>
</dbReference>
<comment type="caution">
    <text evidence="5">The sequence shown here is derived from an EMBL/GenBank/DDBJ whole genome shotgun (WGS) entry which is preliminary data.</text>
</comment>
<gene>
    <name evidence="5" type="ORF">KUF71_020590</name>
</gene>
<keyword evidence="2" id="KW-0489">Methyltransferase</keyword>
<evidence type="ECO:0000256" key="1">
    <source>
        <dbReference type="ARBA" id="ARBA00011975"/>
    </source>
</evidence>
<dbReference type="PANTHER" id="PTHR23068:SF25">
    <property type="entry name" value="DNA (CYTOSINE-5)-METHYLTRANSFERASE DRM2"/>
    <property type="match status" value="1"/>
</dbReference>
<sequence length="282" mass="33188">MEAVVLLAYIPEQREVVVQASTPKKRRRNKKHFFKHRKRWYLKPAVAITKEPLEDFQGFDDKERDFPFQVTSQSMSPRAPELTFQVVPIKKRRIRVLSLFDGISTAVYILEEKLNLDIEIFFSSEIEQKAIRIQKERWDGKIVQLGDVKKNDQTLLHSLRRIDLVLGGSPCDEVSLVNWRGRGLNDPESSGHLFYNFKTIKEFFVEKRMNEQGLPFFWLFENTNKMRCSMKEEISKHLHVQPVLICASQLLPMLRMKYFWGNIPNMENFGKRMLTSLSCCKT</sequence>
<dbReference type="EC" id="2.1.1.37" evidence="1"/>
<reference evidence="5" key="1">
    <citation type="submission" date="2021-07" db="EMBL/GenBank/DDBJ databases">
        <authorList>
            <person name="Catto M.A."/>
            <person name="Jacobson A."/>
            <person name="Kennedy G."/>
            <person name="Labadie P."/>
            <person name="Hunt B.G."/>
            <person name="Srinivasan R."/>
        </authorList>
    </citation>
    <scope>NUCLEOTIDE SEQUENCE</scope>
    <source>
        <strain evidence="5">PL_HMW_Pooled</strain>
        <tissue evidence="5">Head</tissue>
    </source>
</reference>
<dbReference type="InterPro" id="IPR001525">
    <property type="entry name" value="C5_MeTfrase"/>
</dbReference>
<evidence type="ECO:0000256" key="3">
    <source>
        <dbReference type="ARBA" id="ARBA00022679"/>
    </source>
</evidence>
<evidence type="ECO:0000313" key="6">
    <source>
        <dbReference type="Proteomes" id="UP001219518"/>
    </source>
</evidence>
<keyword evidence="4" id="KW-0949">S-adenosyl-L-methionine</keyword>
<evidence type="ECO:0000313" key="5">
    <source>
        <dbReference type="EMBL" id="KAK3910885.1"/>
    </source>
</evidence>
<dbReference type="InterPro" id="IPR029063">
    <property type="entry name" value="SAM-dependent_MTases_sf"/>
</dbReference>
<reference evidence="5" key="2">
    <citation type="journal article" date="2023" name="BMC Genomics">
        <title>Pest status, molecular evolution, and epigenetic factors derived from the genome assembly of Frankliniella fusca, a thysanopteran phytovirus vector.</title>
        <authorList>
            <person name="Catto M.A."/>
            <person name="Labadie P.E."/>
            <person name="Jacobson A.L."/>
            <person name="Kennedy G.G."/>
            <person name="Srinivasan R."/>
            <person name="Hunt B.G."/>
        </authorList>
    </citation>
    <scope>NUCLEOTIDE SEQUENCE</scope>
    <source>
        <strain evidence="5">PL_HMW_Pooled</strain>
    </source>
</reference>
<name>A0AAE1GX05_9NEOP</name>
<dbReference type="AlphaFoldDB" id="A0AAE1GX05"/>
<dbReference type="SUPFAM" id="SSF53335">
    <property type="entry name" value="S-adenosyl-L-methionine-dependent methyltransferases"/>
    <property type="match status" value="1"/>
</dbReference>
<dbReference type="InterPro" id="IPR050390">
    <property type="entry name" value="C5-Methyltransferase"/>
</dbReference>
<evidence type="ECO:0000256" key="2">
    <source>
        <dbReference type="ARBA" id="ARBA00022603"/>
    </source>
</evidence>
<keyword evidence="6" id="KW-1185">Reference proteome</keyword>
<evidence type="ECO:0000256" key="4">
    <source>
        <dbReference type="ARBA" id="ARBA00022691"/>
    </source>
</evidence>
<protein>
    <recommendedName>
        <fullName evidence="1">DNA (cytosine-5-)-methyltransferase</fullName>
        <ecNumber evidence="1">2.1.1.37</ecNumber>
    </recommendedName>
</protein>
<keyword evidence="3" id="KW-0808">Transferase</keyword>
<dbReference type="PANTHER" id="PTHR23068">
    <property type="entry name" value="DNA CYTOSINE-5- -METHYLTRANSFERASE 3-RELATED"/>
    <property type="match status" value="1"/>
</dbReference>
<accession>A0AAE1GX05</accession>
<dbReference type="GO" id="GO:0003886">
    <property type="term" value="F:DNA (cytosine-5-)-methyltransferase activity"/>
    <property type="evidence" value="ECO:0007669"/>
    <property type="project" value="UniProtKB-EC"/>
</dbReference>
<dbReference type="Pfam" id="PF00145">
    <property type="entry name" value="DNA_methylase"/>
    <property type="match status" value="1"/>
</dbReference>
<proteinExistence type="predicted"/>
<organism evidence="5 6">
    <name type="scientific">Frankliniella fusca</name>
    <dbReference type="NCBI Taxonomy" id="407009"/>
    <lineage>
        <taxon>Eukaryota</taxon>
        <taxon>Metazoa</taxon>
        <taxon>Ecdysozoa</taxon>
        <taxon>Arthropoda</taxon>
        <taxon>Hexapoda</taxon>
        <taxon>Insecta</taxon>
        <taxon>Pterygota</taxon>
        <taxon>Neoptera</taxon>
        <taxon>Paraneoptera</taxon>
        <taxon>Thysanoptera</taxon>
        <taxon>Terebrantia</taxon>
        <taxon>Thripoidea</taxon>
        <taxon>Thripidae</taxon>
        <taxon>Frankliniella</taxon>
    </lineage>
</organism>
<dbReference type="Gene3D" id="3.40.50.150">
    <property type="entry name" value="Vaccinia Virus protein VP39"/>
    <property type="match status" value="1"/>
</dbReference>
<dbReference type="GO" id="GO:0032259">
    <property type="term" value="P:methylation"/>
    <property type="evidence" value="ECO:0007669"/>
    <property type="project" value="UniProtKB-KW"/>
</dbReference>
<dbReference type="Proteomes" id="UP001219518">
    <property type="component" value="Unassembled WGS sequence"/>
</dbReference>
<dbReference type="GO" id="GO:0005634">
    <property type="term" value="C:nucleus"/>
    <property type="evidence" value="ECO:0007669"/>
    <property type="project" value="TreeGrafter"/>
</dbReference>